<evidence type="ECO:0000313" key="2">
    <source>
        <dbReference type="Proteomes" id="UP001576776"/>
    </source>
</evidence>
<gene>
    <name evidence="1" type="ORF">ACE1B6_17330</name>
</gene>
<reference evidence="1 2" key="1">
    <citation type="submission" date="2024-09" db="EMBL/GenBank/DDBJ databases">
        <title>Floridaenema gen nov. (Aerosakkonemataceae, Aerosakkonematales ord. nov., Cyanobacteria) from benthic tropical and subtropical fresh waters, with the description of four new species.</title>
        <authorList>
            <person name="Moretto J.A."/>
            <person name="Berthold D.E."/>
            <person name="Lefler F.W."/>
            <person name="Huang I.-S."/>
            <person name="Laughinghouse H. IV."/>
        </authorList>
    </citation>
    <scope>NUCLEOTIDE SEQUENCE [LARGE SCALE GENOMIC DNA]</scope>
    <source>
        <strain evidence="1 2">BLCC-F154</strain>
    </source>
</reference>
<comment type="caution">
    <text evidence="1">The sequence shown here is derived from an EMBL/GenBank/DDBJ whole genome shotgun (WGS) entry which is preliminary data.</text>
</comment>
<protein>
    <submittedName>
        <fullName evidence="1">Uncharacterized protein</fullName>
    </submittedName>
</protein>
<accession>A0ABV4YER7</accession>
<keyword evidence="2" id="KW-1185">Reference proteome</keyword>
<dbReference type="RefSeq" id="WP_413258506.1">
    <property type="nucleotide sequence ID" value="NZ_JBHFNS010000066.1"/>
</dbReference>
<sequence>MKPNFQTMSRKELREYVLAHRDDDEAFYALMDKIKQNPNRGPVFPAPKSIDDLKHFPELLEKHRQRKQEEQ</sequence>
<dbReference type="InterPro" id="IPR054053">
    <property type="entry name" value="DUF6887"/>
</dbReference>
<name>A0ABV4YER7_9CYAN</name>
<dbReference type="EMBL" id="JBHFNS010000066">
    <property type="protein sequence ID" value="MFB2937013.1"/>
    <property type="molecule type" value="Genomic_DNA"/>
</dbReference>
<evidence type="ECO:0000313" key="1">
    <source>
        <dbReference type="EMBL" id="MFB2937013.1"/>
    </source>
</evidence>
<proteinExistence type="predicted"/>
<dbReference type="Pfam" id="PF21826">
    <property type="entry name" value="DUF6887"/>
    <property type="match status" value="1"/>
</dbReference>
<organism evidence="1 2">
    <name type="scientific">Floridaenema fluviatile BLCC-F154</name>
    <dbReference type="NCBI Taxonomy" id="3153640"/>
    <lineage>
        <taxon>Bacteria</taxon>
        <taxon>Bacillati</taxon>
        <taxon>Cyanobacteriota</taxon>
        <taxon>Cyanophyceae</taxon>
        <taxon>Oscillatoriophycideae</taxon>
        <taxon>Aerosakkonematales</taxon>
        <taxon>Aerosakkonemataceae</taxon>
        <taxon>Floridanema</taxon>
        <taxon>Floridanema fluviatile</taxon>
    </lineage>
</organism>
<dbReference type="Proteomes" id="UP001576776">
    <property type="component" value="Unassembled WGS sequence"/>
</dbReference>